<organism evidence="1 4">
    <name type="scientific">Clostridium botulinum</name>
    <dbReference type="NCBI Taxonomy" id="1491"/>
    <lineage>
        <taxon>Bacteria</taxon>
        <taxon>Bacillati</taxon>
        <taxon>Bacillota</taxon>
        <taxon>Clostridia</taxon>
        <taxon>Eubacteriales</taxon>
        <taxon>Clostridiaceae</taxon>
        <taxon>Clostridium</taxon>
    </lineage>
</organism>
<evidence type="ECO:0000313" key="3">
    <source>
        <dbReference type="Proteomes" id="UP000473681"/>
    </source>
</evidence>
<evidence type="ECO:0000313" key="4">
    <source>
        <dbReference type="Proteomes" id="UP000476820"/>
    </source>
</evidence>
<dbReference type="Proteomes" id="UP000473681">
    <property type="component" value="Unassembled WGS sequence"/>
</dbReference>
<comment type="caution">
    <text evidence="1">The sequence shown here is derived from an EMBL/GenBank/DDBJ whole genome shotgun (WGS) entry which is preliminary data.</text>
</comment>
<evidence type="ECO:0000313" key="1">
    <source>
        <dbReference type="EMBL" id="NFF87257.1"/>
    </source>
</evidence>
<evidence type="ECO:0000313" key="2">
    <source>
        <dbReference type="EMBL" id="NFN36528.1"/>
    </source>
</evidence>
<dbReference type="Proteomes" id="UP000476820">
    <property type="component" value="Unassembled WGS sequence"/>
</dbReference>
<name>A0A0L9Y6J5_CLOBO</name>
<dbReference type="EMBL" id="SWOV01000009">
    <property type="protein sequence ID" value="NFF87257.1"/>
    <property type="molecule type" value="Genomic_DNA"/>
</dbReference>
<dbReference type="AlphaFoldDB" id="A0A0L9Y6J5"/>
<protein>
    <submittedName>
        <fullName evidence="1">Uncharacterized protein</fullName>
    </submittedName>
</protein>
<dbReference type="EMBL" id="SWVK01000024">
    <property type="protein sequence ID" value="NFN36528.1"/>
    <property type="molecule type" value="Genomic_DNA"/>
</dbReference>
<proteinExistence type="predicted"/>
<accession>A0A0L9Y6J5</accession>
<gene>
    <name evidence="1" type="ORF">FC774_05120</name>
    <name evidence="2" type="ORF">FDB51_15730</name>
</gene>
<dbReference type="RefSeq" id="WP_017826523.1">
    <property type="nucleotide sequence ID" value="NZ_LFPA01000159.1"/>
</dbReference>
<sequence length="176" mass="20791">MDYFLLKQDKRYSNTPQILNLFKNFSTKDLNLVRADNIEDNNLLYVKSAQGIEYLDILYTPMFLVSEDLQKILSKYNSNIIFKMIALTDYKKLEQHIYYLPIFEEVEALSEESEFNLNKSVVKKIVLDENKIKNKKIFKVKEGEQTLIVVRLDVAESILRRNFNGILLEKLEIKNK</sequence>
<dbReference type="OrthoDB" id="2086300at2"/>
<reference evidence="3 4" key="1">
    <citation type="submission" date="2019-04" db="EMBL/GenBank/DDBJ databases">
        <title>Genome sequencing of Clostridium botulinum Groups I-IV and Clostridium butyricum.</title>
        <authorList>
            <person name="Brunt J."/>
            <person name="Van Vliet A.H.M."/>
            <person name="Stringer S.C."/>
            <person name="Carter A.T."/>
            <person name="Peck M.W."/>
        </authorList>
    </citation>
    <scope>NUCLEOTIDE SEQUENCE [LARGE SCALE GENOMIC DNA]</scope>
    <source>
        <strain evidence="1 4">1605</strain>
        <strain evidence="2 3">CB-K-33E</strain>
    </source>
</reference>